<dbReference type="InterPro" id="IPR023148">
    <property type="entry name" value="tRNA_m1G_MeTrfase_C_sf"/>
</dbReference>
<evidence type="ECO:0000313" key="18">
    <source>
        <dbReference type="EMBL" id="HIW91644.1"/>
    </source>
</evidence>
<gene>
    <name evidence="15 18" type="primary">trmD</name>
    <name evidence="18" type="ORF">H9870_08295</name>
</gene>
<evidence type="ECO:0000256" key="8">
    <source>
        <dbReference type="ARBA" id="ARBA00022603"/>
    </source>
</evidence>
<reference evidence="18" key="1">
    <citation type="journal article" date="2021" name="PeerJ">
        <title>Extensive microbial diversity within the chicken gut microbiome revealed by metagenomics and culture.</title>
        <authorList>
            <person name="Gilroy R."/>
            <person name="Ravi A."/>
            <person name="Getino M."/>
            <person name="Pursley I."/>
            <person name="Horton D.L."/>
            <person name="Alikhan N.F."/>
            <person name="Baker D."/>
            <person name="Gharbi K."/>
            <person name="Hall N."/>
            <person name="Watson M."/>
            <person name="Adriaenssens E.M."/>
            <person name="Foster-Nyarko E."/>
            <person name="Jarju S."/>
            <person name="Secka A."/>
            <person name="Antonio M."/>
            <person name="Oren A."/>
            <person name="Chaudhuri R.R."/>
            <person name="La Ragione R."/>
            <person name="Hildebrand F."/>
            <person name="Pallen M.J."/>
        </authorList>
    </citation>
    <scope>NUCLEOTIDE SEQUENCE</scope>
    <source>
        <strain evidence="18">CHK32-1732</strain>
    </source>
</reference>
<organism evidence="18 19">
    <name type="scientific">Candidatus Corynebacterium avicola</name>
    <dbReference type="NCBI Taxonomy" id="2838527"/>
    <lineage>
        <taxon>Bacteria</taxon>
        <taxon>Bacillati</taxon>
        <taxon>Actinomycetota</taxon>
        <taxon>Actinomycetes</taxon>
        <taxon>Mycobacteriales</taxon>
        <taxon>Corynebacteriaceae</taxon>
        <taxon>Corynebacterium</taxon>
    </lineage>
</organism>
<evidence type="ECO:0000313" key="19">
    <source>
        <dbReference type="Proteomes" id="UP000824190"/>
    </source>
</evidence>
<sequence length="298" mass="32554">MRLDVVTIFPEYLDPLRHALLGRAIERGILQVAVHDLRSWAHDVHKAVDDTPYGGGPGMVMKPSVWGPALDDVAALTGPAADGEALESAQPHRPAEVAGQDVQSAPSAPSALFAEDGPAGRDDSDLPLLIVPTPAGEPFTQEMAEQWSTEERLVFACGRYEGIDQRVFEDAGNRYRVQEVSLGDYVLIGGEVAVLVMAEAVVRLVPGVLGNKRSHEEDSFQDGLLEGPSYTKPRVWRDLEVPPVLLSGDHAKVDRWRRDQSLLRTAERRPELLDTLGESGQLSKRDHEVLPGKDAPEK</sequence>
<dbReference type="FunFam" id="1.10.1270.20:FF:000001">
    <property type="entry name" value="tRNA (guanine-N(1)-)-methyltransferase"/>
    <property type="match status" value="1"/>
</dbReference>
<keyword evidence="7 15" id="KW-0963">Cytoplasm</keyword>
<comment type="similarity">
    <text evidence="3 15">Belongs to the RNA methyltransferase TrmD family.</text>
</comment>
<dbReference type="HAMAP" id="MF_00605">
    <property type="entry name" value="TrmD"/>
    <property type="match status" value="1"/>
</dbReference>
<dbReference type="AlphaFoldDB" id="A0A9D1RQ12"/>
<evidence type="ECO:0000256" key="14">
    <source>
        <dbReference type="ARBA" id="ARBA00047783"/>
    </source>
</evidence>
<evidence type="ECO:0000256" key="16">
    <source>
        <dbReference type="SAM" id="MobiDB-lite"/>
    </source>
</evidence>
<dbReference type="PANTHER" id="PTHR46417">
    <property type="entry name" value="TRNA (GUANINE-N(1)-)-METHYLTRANSFERASE"/>
    <property type="match status" value="1"/>
</dbReference>
<evidence type="ECO:0000256" key="3">
    <source>
        <dbReference type="ARBA" id="ARBA00007630"/>
    </source>
</evidence>
<evidence type="ECO:0000256" key="11">
    <source>
        <dbReference type="ARBA" id="ARBA00022694"/>
    </source>
</evidence>
<dbReference type="InterPro" id="IPR016009">
    <property type="entry name" value="tRNA_MeTrfase_TRMD/TRM10"/>
</dbReference>
<dbReference type="SUPFAM" id="SSF75217">
    <property type="entry name" value="alpha/beta knot"/>
    <property type="match status" value="2"/>
</dbReference>
<keyword evidence="11 15" id="KW-0819">tRNA processing</keyword>
<evidence type="ECO:0000256" key="15">
    <source>
        <dbReference type="HAMAP-Rule" id="MF_00605"/>
    </source>
</evidence>
<evidence type="ECO:0000256" key="7">
    <source>
        <dbReference type="ARBA" id="ARBA00022490"/>
    </source>
</evidence>
<feature type="domain" description="tRNA methyltransferase TRMD/TRM10-type" evidence="17">
    <location>
        <begin position="127"/>
        <end position="274"/>
    </location>
</feature>
<evidence type="ECO:0000256" key="2">
    <source>
        <dbReference type="ARBA" id="ARBA00004496"/>
    </source>
</evidence>
<dbReference type="GO" id="GO:0002939">
    <property type="term" value="P:tRNA N1-guanine methylation"/>
    <property type="evidence" value="ECO:0007669"/>
    <property type="project" value="TreeGrafter"/>
</dbReference>
<feature type="region of interest" description="Disordered" evidence="16">
    <location>
        <begin position="82"/>
        <end position="125"/>
    </location>
</feature>
<feature type="domain" description="tRNA methyltransferase TRMD/TRM10-type" evidence="17">
    <location>
        <begin position="1"/>
        <end position="75"/>
    </location>
</feature>
<keyword evidence="8 15" id="KW-0489">Methyltransferase</keyword>
<evidence type="ECO:0000256" key="1">
    <source>
        <dbReference type="ARBA" id="ARBA00002634"/>
    </source>
</evidence>
<dbReference type="GO" id="GO:0005829">
    <property type="term" value="C:cytosol"/>
    <property type="evidence" value="ECO:0007669"/>
    <property type="project" value="TreeGrafter"/>
</dbReference>
<comment type="subunit">
    <text evidence="4 15">Homodimer.</text>
</comment>
<dbReference type="EC" id="2.1.1.228" evidence="5 15"/>
<evidence type="ECO:0000256" key="13">
    <source>
        <dbReference type="ARBA" id="ARBA00033392"/>
    </source>
</evidence>
<keyword evidence="9 15" id="KW-0808">Transferase</keyword>
<evidence type="ECO:0000256" key="6">
    <source>
        <dbReference type="ARBA" id="ARBA00014679"/>
    </source>
</evidence>
<comment type="caution">
    <text evidence="18">The sequence shown here is derived from an EMBL/GenBank/DDBJ whole genome shotgun (WGS) entry which is preliminary data.</text>
</comment>
<accession>A0A9D1RQ12</accession>
<dbReference type="InterPro" id="IPR029026">
    <property type="entry name" value="tRNA_m1G_MTases_N"/>
</dbReference>
<proteinExistence type="inferred from homology"/>
<dbReference type="NCBIfam" id="NF000648">
    <property type="entry name" value="PRK00026.1"/>
    <property type="match status" value="1"/>
</dbReference>
<feature type="region of interest" description="Disordered" evidence="16">
    <location>
        <begin position="273"/>
        <end position="298"/>
    </location>
</feature>
<feature type="compositionally biased region" description="Basic and acidic residues" evidence="16">
    <location>
        <begin position="283"/>
        <end position="298"/>
    </location>
</feature>
<dbReference type="Proteomes" id="UP000824190">
    <property type="component" value="Unassembled WGS sequence"/>
</dbReference>
<evidence type="ECO:0000256" key="12">
    <source>
        <dbReference type="ARBA" id="ARBA00029736"/>
    </source>
</evidence>
<dbReference type="Pfam" id="PF01746">
    <property type="entry name" value="tRNA_m1G_MT"/>
    <property type="match status" value="2"/>
</dbReference>
<protein>
    <recommendedName>
        <fullName evidence="6 15">tRNA (guanine-N(1)-)-methyltransferase</fullName>
        <ecNumber evidence="5 15">2.1.1.228</ecNumber>
    </recommendedName>
    <alternativeName>
        <fullName evidence="12 15">M1G-methyltransferase</fullName>
    </alternativeName>
    <alternativeName>
        <fullName evidence="13 15">tRNA [GM37] methyltransferase</fullName>
    </alternativeName>
</protein>
<dbReference type="GO" id="GO:0052906">
    <property type="term" value="F:tRNA (guanine(37)-N1)-methyltransferase activity"/>
    <property type="evidence" value="ECO:0007669"/>
    <property type="project" value="UniProtKB-UniRule"/>
</dbReference>
<comment type="subcellular location">
    <subcellularLocation>
        <location evidence="2 15">Cytoplasm</location>
    </subcellularLocation>
</comment>
<evidence type="ECO:0000256" key="5">
    <source>
        <dbReference type="ARBA" id="ARBA00012807"/>
    </source>
</evidence>
<keyword evidence="10 15" id="KW-0949">S-adenosyl-L-methionine</keyword>
<evidence type="ECO:0000256" key="9">
    <source>
        <dbReference type="ARBA" id="ARBA00022679"/>
    </source>
</evidence>
<dbReference type="InterPro" id="IPR002649">
    <property type="entry name" value="tRNA_m1G_MeTrfase_TrmD"/>
</dbReference>
<dbReference type="PANTHER" id="PTHR46417:SF1">
    <property type="entry name" value="TRNA (GUANINE-N(1)-)-METHYLTRANSFERASE"/>
    <property type="match status" value="1"/>
</dbReference>
<evidence type="ECO:0000256" key="10">
    <source>
        <dbReference type="ARBA" id="ARBA00022691"/>
    </source>
</evidence>
<reference evidence="18" key="2">
    <citation type="submission" date="2021-04" db="EMBL/GenBank/DDBJ databases">
        <authorList>
            <person name="Gilroy R."/>
        </authorList>
    </citation>
    <scope>NUCLEOTIDE SEQUENCE</scope>
    <source>
        <strain evidence="18">CHK32-1732</strain>
    </source>
</reference>
<feature type="binding site" evidence="15">
    <location>
        <begin position="182"/>
        <end position="187"/>
    </location>
    <ligand>
        <name>S-adenosyl-L-methionine</name>
        <dbReference type="ChEBI" id="CHEBI:59789"/>
    </ligand>
</feature>
<dbReference type="Gene3D" id="1.10.1270.20">
    <property type="entry name" value="tRNA(m1g37)methyltransferase, domain 2"/>
    <property type="match status" value="1"/>
</dbReference>
<feature type="binding site" evidence="15">
    <location>
        <position position="158"/>
    </location>
    <ligand>
        <name>S-adenosyl-L-methionine</name>
        <dbReference type="ChEBI" id="CHEBI:59789"/>
    </ligand>
</feature>
<dbReference type="CDD" id="cd18080">
    <property type="entry name" value="TrmD-like"/>
    <property type="match status" value="1"/>
</dbReference>
<dbReference type="Gene3D" id="3.40.1280.10">
    <property type="match status" value="2"/>
</dbReference>
<comment type="function">
    <text evidence="1 15">Specifically methylates guanosine-37 in various tRNAs.</text>
</comment>
<comment type="catalytic activity">
    <reaction evidence="14 15">
        <text>guanosine(37) in tRNA + S-adenosyl-L-methionine = N(1)-methylguanosine(37) in tRNA + S-adenosyl-L-homocysteine + H(+)</text>
        <dbReference type="Rhea" id="RHEA:36899"/>
        <dbReference type="Rhea" id="RHEA-COMP:10145"/>
        <dbReference type="Rhea" id="RHEA-COMP:10147"/>
        <dbReference type="ChEBI" id="CHEBI:15378"/>
        <dbReference type="ChEBI" id="CHEBI:57856"/>
        <dbReference type="ChEBI" id="CHEBI:59789"/>
        <dbReference type="ChEBI" id="CHEBI:73542"/>
        <dbReference type="ChEBI" id="CHEBI:74269"/>
        <dbReference type="EC" id="2.1.1.228"/>
    </reaction>
</comment>
<evidence type="ECO:0000259" key="17">
    <source>
        <dbReference type="Pfam" id="PF01746"/>
    </source>
</evidence>
<evidence type="ECO:0000256" key="4">
    <source>
        <dbReference type="ARBA" id="ARBA00011738"/>
    </source>
</evidence>
<name>A0A9D1RQ12_9CORY</name>
<dbReference type="EMBL" id="DXGC01000073">
    <property type="protein sequence ID" value="HIW91644.1"/>
    <property type="molecule type" value="Genomic_DNA"/>
</dbReference>
<dbReference type="InterPro" id="IPR029028">
    <property type="entry name" value="Alpha/beta_knot_MTases"/>
</dbReference>